<name>A0ABX6IL67_9ACTN</name>
<dbReference type="RefSeq" id="WP_213244871.1">
    <property type="nucleotide sequence ID" value="NZ_CP045806.1"/>
</dbReference>
<dbReference type="InterPro" id="IPR049450">
    <property type="entry name" value="ACOT8-like_C"/>
</dbReference>
<gene>
    <name evidence="3" type="ORF">GII31_18590</name>
</gene>
<organism evidence="3 4">
    <name type="scientific">Gordonia pseudamarae</name>
    <dbReference type="NCBI Taxonomy" id="2831662"/>
    <lineage>
        <taxon>Bacteria</taxon>
        <taxon>Bacillati</taxon>
        <taxon>Actinomycetota</taxon>
        <taxon>Actinomycetes</taxon>
        <taxon>Mycobacteriales</taxon>
        <taxon>Gordoniaceae</taxon>
        <taxon>Gordonia</taxon>
    </lineage>
</organism>
<sequence length="281" mass="29306">MSGLLTEIRTLTRRSGNHDGVALAATIDPVFTIGPKVHGGSLQMVAVGAARAAFAELARASVATGESGLMPVAIASDYLSAPDPGVVDIDVTVRKHGRTVAVLAVDIGQRGRTMVSSTVTLAYAGTGEPGHRAPTGVDDVPVAPPADGVSVDEAPMRDIVHFGPALDMVLDPLTFPVMRGQTGPARIVGWARPKGAEPDLDFAVLVADASPPVVMNLGMFGWAPTVQLTTYLRRHPAPGWLRFESSSVQVGPGMFEEDHLVVDSTGAVVAQSRQLALLPKQ</sequence>
<evidence type="ECO:0000259" key="1">
    <source>
        <dbReference type="Pfam" id="PF13622"/>
    </source>
</evidence>
<dbReference type="Pfam" id="PF13622">
    <property type="entry name" value="4HBT_3"/>
    <property type="match status" value="1"/>
</dbReference>
<evidence type="ECO:0000313" key="4">
    <source>
        <dbReference type="Proteomes" id="UP001059836"/>
    </source>
</evidence>
<dbReference type="PANTHER" id="PTHR38110">
    <property type="entry name" value="CHROMOSOME 23, WHOLE GENOME SHOTGUN SEQUENCE"/>
    <property type="match status" value="1"/>
</dbReference>
<dbReference type="InterPro" id="IPR029069">
    <property type="entry name" value="HotDog_dom_sf"/>
</dbReference>
<dbReference type="InterPro" id="IPR049449">
    <property type="entry name" value="TesB_ACOT8-like_N"/>
</dbReference>
<dbReference type="EMBL" id="CP045809">
    <property type="protein sequence ID" value="QHN36604.1"/>
    <property type="molecule type" value="Genomic_DNA"/>
</dbReference>
<dbReference type="Proteomes" id="UP001059836">
    <property type="component" value="Chromosome"/>
</dbReference>
<feature type="domain" description="Acyl-CoA thioesterase-like N-terminal HotDog" evidence="1">
    <location>
        <begin position="30"/>
        <end position="121"/>
    </location>
</feature>
<reference evidence="3" key="1">
    <citation type="journal article" date="2021" name="Nat. Microbiol.">
        <title>Cocultivation of an ultrasmall environmental parasitic bacterium with lytic ability against bacteria associated with wastewater foams.</title>
        <authorList>
            <person name="Batinovic S."/>
            <person name="Rose J.J.A."/>
            <person name="Ratcliffe J."/>
            <person name="Seviour R.J."/>
            <person name="Petrovski S."/>
        </authorList>
    </citation>
    <scope>NUCLEOTIDE SEQUENCE</scope>
    <source>
        <strain evidence="3">CON9</strain>
    </source>
</reference>
<dbReference type="Gene3D" id="2.40.160.210">
    <property type="entry name" value="Acyl-CoA thioesterase, double hotdog domain"/>
    <property type="match status" value="1"/>
</dbReference>
<dbReference type="InterPro" id="IPR052389">
    <property type="entry name" value="Sec_Metab_Biosynth-Assoc"/>
</dbReference>
<dbReference type="SUPFAM" id="SSF54637">
    <property type="entry name" value="Thioesterase/thiol ester dehydrase-isomerase"/>
    <property type="match status" value="2"/>
</dbReference>
<dbReference type="PANTHER" id="PTHR38110:SF1">
    <property type="entry name" value="THIOESTERASE DOMAIN-CONTAINING PROTEIN"/>
    <property type="match status" value="1"/>
</dbReference>
<evidence type="ECO:0000259" key="2">
    <source>
        <dbReference type="Pfam" id="PF20789"/>
    </source>
</evidence>
<keyword evidence="4" id="KW-1185">Reference proteome</keyword>
<protein>
    <submittedName>
        <fullName evidence="3">Thioesterase family protein</fullName>
    </submittedName>
</protein>
<proteinExistence type="predicted"/>
<accession>A0ABX6IL67</accession>
<dbReference type="Pfam" id="PF20789">
    <property type="entry name" value="4HBT_3C"/>
    <property type="match status" value="1"/>
</dbReference>
<dbReference type="InterPro" id="IPR042171">
    <property type="entry name" value="Acyl-CoA_hotdog"/>
</dbReference>
<feature type="domain" description="Acyl-CoA thioesterase-like C-terminal" evidence="2">
    <location>
        <begin position="147"/>
        <end position="277"/>
    </location>
</feature>
<evidence type="ECO:0000313" key="3">
    <source>
        <dbReference type="EMBL" id="QHN36604.1"/>
    </source>
</evidence>